<organism evidence="1 2">
    <name type="scientific">Cetraspora pellucida</name>
    <dbReference type="NCBI Taxonomy" id="1433469"/>
    <lineage>
        <taxon>Eukaryota</taxon>
        <taxon>Fungi</taxon>
        <taxon>Fungi incertae sedis</taxon>
        <taxon>Mucoromycota</taxon>
        <taxon>Glomeromycotina</taxon>
        <taxon>Glomeromycetes</taxon>
        <taxon>Diversisporales</taxon>
        <taxon>Gigasporaceae</taxon>
        <taxon>Cetraspora</taxon>
    </lineage>
</organism>
<proteinExistence type="predicted"/>
<reference evidence="1" key="1">
    <citation type="submission" date="2021-06" db="EMBL/GenBank/DDBJ databases">
        <authorList>
            <person name="Kallberg Y."/>
            <person name="Tangrot J."/>
            <person name="Rosling A."/>
        </authorList>
    </citation>
    <scope>NUCLEOTIDE SEQUENCE</scope>
    <source>
        <strain evidence="1">28 12/20/2015</strain>
    </source>
</reference>
<dbReference type="Proteomes" id="UP000789366">
    <property type="component" value="Unassembled WGS sequence"/>
</dbReference>
<name>A0ACA9PGT5_9GLOM</name>
<accession>A0ACA9PGT5</accession>
<feature type="non-terminal residue" evidence="1">
    <location>
        <position position="1"/>
    </location>
</feature>
<protein>
    <submittedName>
        <fullName evidence="1">5052_t:CDS:1</fullName>
    </submittedName>
</protein>
<dbReference type="EMBL" id="CAJVPW010025279">
    <property type="protein sequence ID" value="CAG8708129.1"/>
    <property type="molecule type" value="Genomic_DNA"/>
</dbReference>
<comment type="caution">
    <text evidence="1">The sequence shown here is derived from an EMBL/GenBank/DDBJ whole genome shotgun (WGS) entry which is preliminary data.</text>
</comment>
<evidence type="ECO:0000313" key="2">
    <source>
        <dbReference type="Proteomes" id="UP000789366"/>
    </source>
</evidence>
<gene>
    <name evidence="1" type="ORF">SPELUC_LOCUS11651</name>
</gene>
<keyword evidence="2" id="KW-1185">Reference proteome</keyword>
<evidence type="ECO:0000313" key="1">
    <source>
        <dbReference type="EMBL" id="CAG8708129.1"/>
    </source>
</evidence>
<sequence length="65" mass="7605">KWQSNESILLELNESKTVLENIEESYYENMFKGGSMFINTREITEKLSEMTLLSKEIDLLDVTDL</sequence>